<dbReference type="RefSeq" id="WP_026936857.1">
    <property type="nucleotide sequence ID" value="NZ_CP028426.1"/>
</dbReference>
<dbReference type="EMBL" id="PXVD01000010">
    <property type="protein sequence ID" value="MDJ1371225.1"/>
    <property type="molecule type" value="Genomic_DNA"/>
</dbReference>
<feature type="region of interest" description="Disordered" evidence="1">
    <location>
        <begin position="26"/>
        <end position="73"/>
    </location>
</feature>
<organism evidence="3 4">
    <name type="scientific">Gulosibacter molinativorax</name>
    <dbReference type="NCBI Taxonomy" id="256821"/>
    <lineage>
        <taxon>Bacteria</taxon>
        <taxon>Bacillati</taxon>
        <taxon>Actinomycetota</taxon>
        <taxon>Actinomycetes</taxon>
        <taxon>Micrococcales</taxon>
        <taxon>Microbacteriaceae</taxon>
        <taxon>Gulosibacter</taxon>
    </lineage>
</organism>
<protein>
    <recommendedName>
        <fullName evidence="5">Secreted protein</fullName>
    </recommendedName>
</protein>
<keyword evidence="2" id="KW-0732">Signal</keyword>
<accession>A0ABT7C7Q5</accession>
<reference evidence="3" key="2">
    <citation type="journal article" date="2022" name="Sci. Rep.">
        <title>In silico prediction of the enzymes involved in the degradation of the herbicide molinate by Gulosibacter molinativorax ON4T.</title>
        <authorList>
            <person name="Lopes A.R."/>
            <person name="Bunin E."/>
            <person name="Viana A.T."/>
            <person name="Froufe H."/>
            <person name="Munoz-Merida A."/>
            <person name="Pinho D."/>
            <person name="Figueiredo J."/>
            <person name="Barroso C."/>
            <person name="Vaz-Moreira I."/>
            <person name="Bellanger X."/>
            <person name="Egas C."/>
            <person name="Nunes O.C."/>
        </authorList>
    </citation>
    <scope>NUCLEOTIDE SEQUENCE</scope>
    <source>
        <strain evidence="3">ON4</strain>
    </source>
</reference>
<feature type="chain" id="PRO_5046272510" description="Secreted protein" evidence="2">
    <location>
        <begin position="28"/>
        <end position="320"/>
    </location>
</feature>
<evidence type="ECO:0000256" key="2">
    <source>
        <dbReference type="SAM" id="SignalP"/>
    </source>
</evidence>
<comment type="caution">
    <text evidence="3">The sequence shown here is derived from an EMBL/GenBank/DDBJ whole genome shotgun (WGS) entry which is preliminary data.</text>
</comment>
<gene>
    <name evidence="3" type="ORF">C7K25_07565</name>
</gene>
<sequence>MKSFLRPLAYGFAVLLLLSGCASGSEAEVTTPTSTGSASSDAGTADTSGSGSDDGPGSGATRGPTPGPETSSVASLTDFIRNTEWVFSEDGLTSSILVDINNGAGTGADGQVYTVGVPVIGDANGDDVPDVAIPLREEAQGKFRELWYVWLGVDAGGNVTAEQVPFPIGVTSTCGHVVNSVTATNAGFTVDENLRLIHDLARDCIHIGKGHQVREIAVTQLDGTWFPLQVAPSAAWGGFCPPSLWGDAEAITSGTTLLSAPASSAPVSVRPDDQIALFPVAQGTEFASMGYEIVAYRGDQTGELGTADTTPLLNCAFLAD</sequence>
<feature type="signal peptide" evidence="2">
    <location>
        <begin position="1"/>
        <end position="27"/>
    </location>
</feature>
<evidence type="ECO:0000313" key="3">
    <source>
        <dbReference type="EMBL" id="MDJ1371225.1"/>
    </source>
</evidence>
<feature type="compositionally biased region" description="Low complexity" evidence="1">
    <location>
        <begin position="30"/>
        <end position="51"/>
    </location>
</feature>
<evidence type="ECO:0000256" key="1">
    <source>
        <dbReference type="SAM" id="MobiDB-lite"/>
    </source>
</evidence>
<keyword evidence="4" id="KW-1185">Reference proteome</keyword>
<dbReference type="PROSITE" id="PS51257">
    <property type="entry name" value="PROKAR_LIPOPROTEIN"/>
    <property type="match status" value="1"/>
</dbReference>
<dbReference type="Proteomes" id="UP001170379">
    <property type="component" value="Unassembled WGS sequence"/>
</dbReference>
<evidence type="ECO:0000313" key="4">
    <source>
        <dbReference type="Proteomes" id="UP001170379"/>
    </source>
</evidence>
<reference evidence="3" key="1">
    <citation type="submission" date="2018-03" db="EMBL/GenBank/DDBJ databases">
        <authorList>
            <person name="Nunes O.C."/>
            <person name="Lopes A.R."/>
            <person name="Froufe H."/>
            <person name="Munoz-Merida A."/>
            <person name="Barroso C."/>
            <person name="Egas C."/>
        </authorList>
    </citation>
    <scope>NUCLEOTIDE SEQUENCE</scope>
    <source>
        <strain evidence="3">ON4</strain>
    </source>
</reference>
<proteinExistence type="predicted"/>
<evidence type="ECO:0008006" key="5">
    <source>
        <dbReference type="Google" id="ProtNLM"/>
    </source>
</evidence>
<name>A0ABT7C7Q5_9MICO</name>